<dbReference type="Gramene" id="AUR62008056-RA">
    <property type="protein sequence ID" value="AUR62008056-RA:cds"/>
    <property type="gene ID" value="AUR62008056"/>
</dbReference>
<dbReference type="Pfam" id="PF02181">
    <property type="entry name" value="FH2"/>
    <property type="match status" value="2"/>
</dbReference>
<dbReference type="InterPro" id="IPR042201">
    <property type="entry name" value="FH2_Formin_sf"/>
</dbReference>
<evidence type="ECO:0000313" key="7">
    <source>
        <dbReference type="EnsemblPlants" id="AUR62008056-RA:cds"/>
    </source>
</evidence>
<evidence type="ECO:0000256" key="3">
    <source>
        <dbReference type="SAM" id="MobiDB-lite"/>
    </source>
</evidence>
<sequence>MPTIFSLLFFLLLFLSNGSNPSYSSPTLHLNRRILHQPFFPLDSSPAPSQPPPTPTSPPTPDQPFFPTYPSPPPPPSSTTTTPASPFASFPANISSLTLPHSPSSKPVSKKLIGVTVALSLSAVVIAAVALFFYFRGRSRRRGECFDNDKATSRSETTNGGGSFNSNAALPPRPPKLRNPSSNSSEFLYLGTLVDSTTINARSASISISPGVSASPKDRSTNPKSSPEFITMQIQPSATVSSPPLPEMSFSPPYSLTSSPEREMKPIKEEEEAEESPLLSNNSSSSRMNSPPESPRLSPLNGKIGIMSPEEREWGVLGRKPRSPAPTSPALSDASSTRSRKSPLSSLKLPAFLGGGKRKESPESTTMSNSPISPHSPPSPISPISSSASSSHSSRSYCASPLSNHSNASARYSSKSPDVSKLNNSSPARVSSVAVEKRAGEYSVEGSGSEETTPRPKLKPLHWDKVRASSDREMVWDQMRSSSFKLNEEMIETLFVVKTPNSNQKETPGKHVQPSSAQENRVLDPKKAQNIAILLRALHVTMEEVCEALLEGNAETLGTELLESLLKMAPSKEEERKLKDYKDDSPVKLGHAEKFLKAVIDIPFAFKRVEAMLYMTNFESEVEYLKKSFETLELLFLIAYEIPCIDIMLGCSTVACDELRSSRMFLKLLEAVLKTGNRMNVGTNRGDAHAFKLDTLLKLVDVKGADGKTTLLHFVVQEITRTEGQRQSTANNDVSNDEAKCRKIGLQVVSSLSSELSNVKKAAAMDSDALCNDVAKLTQGLASIGEIVRLNEQTLPQESNRKFSESLTKFMKMAEEEIFRVQAQESVALSLVKEITEYFHGNSAKEEAHPFRIFMVVRDFLSVLERVCKEVGMINERTIVSSAHKFPVPVNPMLPVPVNPFLPQVLPGFPGRRQSSSSVEDFSP</sequence>
<feature type="region of interest" description="Disordered" evidence="3">
    <location>
        <begin position="208"/>
        <end position="458"/>
    </location>
</feature>
<dbReference type="PANTHER" id="PTHR23213:SF276">
    <property type="entry name" value="FORMIN-LIKE PROTEIN 1"/>
    <property type="match status" value="1"/>
</dbReference>
<feature type="compositionally biased region" description="Polar residues" evidence="3">
    <location>
        <begin position="154"/>
        <end position="168"/>
    </location>
</feature>
<keyword evidence="4" id="KW-1133">Transmembrane helix</keyword>
<accession>A0A803L867</accession>
<dbReference type="AlphaFoldDB" id="A0A803L867"/>
<feature type="compositionally biased region" description="Low complexity" evidence="3">
    <location>
        <begin position="276"/>
        <end position="291"/>
    </location>
</feature>
<evidence type="ECO:0000259" key="6">
    <source>
        <dbReference type="PROSITE" id="PS51444"/>
    </source>
</evidence>
<dbReference type="InterPro" id="IPR015425">
    <property type="entry name" value="FH2_Formin"/>
</dbReference>
<dbReference type="GO" id="GO:0051015">
    <property type="term" value="F:actin filament binding"/>
    <property type="evidence" value="ECO:0007669"/>
    <property type="project" value="InterPro"/>
</dbReference>
<comment type="similarity">
    <text evidence="1">Belongs to the formin-like family. Class-I subfamily.</text>
</comment>
<feature type="compositionally biased region" description="Pro residues" evidence="3">
    <location>
        <begin position="48"/>
        <end position="77"/>
    </location>
</feature>
<dbReference type="GO" id="GO:0045010">
    <property type="term" value="P:actin nucleation"/>
    <property type="evidence" value="ECO:0007669"/>
    <property type="project" value="InterPro"/>
</dbReference>
<evidence type="ECO:0000313" key="8">
    <source>
        <dbReference type="Proteomes" id="UP000596660"/>
    </source>
</evidence>
<feature type="compositionally biased region" description="Polar residues" evidence="3">
    <location>
        <begin position="232"/>
        <end position="242"/>
    </location>
</feature>
<organism evidence="7 8">
    <name type="scientific">Chenopodium quinoa</name>
    <name type="common">Quinoa</name>
    <dbReference type="NCBI Taxonomy" id="63459"/>
    <lineage>
        <taxon>Eukaryota</taxon>
        <taxon>Viridiplantae</taxon>
        <taxon>Streptophyta</taxon>
        <taxon>Embryophyta</taxon>
        <taxon>Tracheophyta</taxon>
        <taxon>Spermatophyta</taxon>
        <taxon>Magnoliopsida</taxon>
        <taxon>eudicotyledons</taxon>
        <taxon>Gunneridae</taxon>
        <taxon>Pentapetalae</taxon>
        <taxon>Caryophyllales</taxon>
        <taxon>Chenopodiaceae</taxon>
        <taxon>Chenopodioideae</taxon>
        <taxon>Atripliceae</taxon>
        <taxon>Chenopodium</taxon>
    </lineage>
</organism>
<dbReference type="PROSITE" id="PS51444">
    <property type="entry name" value="FH2"/>
    <property type="match status" value="1"/>
</dbReference>
<evidence type="ECO:0000256" key="1">
    <source>
        <dbReference type="ARBA" id="ARBA00025793"/>
    </source>
</evidence>
<dbReference type="SUPFAM" id="SSF101447">
    <property type="entry name" value="Formin homology 2 domain (FH2 domain)"/>
    <property type="match status" value="1"/>
</dbReference>
<feature type="domain" description="FH2" evidence="6">
    <location>
        <begin position="448"/>
        <end position="890"/>
    </location>
</feature>
<dbReference type="EnsemblPlants" id="AUR62008056-RA">
    <property type="protein sequence ID" value="AUR62008056-RA:cds"/>
    <property type="gene ID" value="AUR62008056"/>
</dbReference>
<keyword evidence="8" id="KW-1185">Reference proteome</keyword>
<dbReference type="Gene3D" id="1.20.58.2220">
    <property type="entry name" value="Formin, FH2 domain"/>
    <property type="match status" value="1"/>
</dbReference>
<feature type="region of interest" description="Disordered" evidence="3">
    <location>
        <begin position="499"/>
        <end position="523"/>
    </location>
</feature>
<keyword evidence="4" id="KW-0472">Membrane</keyword>
<protein>
    <recommendedName>
        <fullName evidence="2">Formin-like protein</fullName>
    </recommendedName>
</protein>
<proteinExistence type="inferred from homology"/>
<reference evidence="7" key="2">
    <citation type="submission" date="2021-03" db="UniProtKB">
        <authorList>
            <consortium name="EnsemblPlants"/>
        </authorList>
    </citation>
    <scope>IDENTIFICATION</scope>
</reference>
<feature type="signal peptide" evidence="5">
    <location>
        <begin position="1"/>
        <end position="18"/>
    </location>
</feature>
<feature type="compositionally biased region" description="Low complexity" evidence="3">
    <location>
        <begin position="441"/>
        <end position="451"/>
    </location>
</feature>
<dbReference type="Proteomes" id="UP000596660">
    <property type="component" value="Unplaced"/>
</dbReference>
<keyword evidence="4" id="KW-0812">Transmembrane</keyword>
<dbReference type="SMART" id="SM00498">
    <property type="entry name" value="FH2"/>
    <property type="match status" value="1"/>
</dbReference>
<feature type="compositionally biased region" description="Basic and acidic residues" evidence="3">
    <location>
        <begin position="144"/>
        <end position="153"/>
    </location>
</feature>
<feature type="compositionally biased region" description="Polar residues" evidence="3">
    <location>
        <begin position="402"/>
        <end position="429"/>
    </location>
</feature>
<name>A0A803L867_CHEQI</name>
<dbReference type="PANTHER" id="PTHR23213">
    <property type="entry name" value="FORMIN-RELATED"/>
    <property type="match status" value="1"/>
</dbReference>
<feature type="region of interest" description="Disordered" evidence="3">
    <location>
        <begin position="144"/>
        <end position="182"/>
    </location>
</feature>
<feature type="compositionally biased region" description="Low complexity" evidence="3">
    <location>
        <begin position="382"/>
        <end position="401"/>
    </location>
</feature>
<reference evidence="7" key="1">
    <citation type="journal article" date="2017" name="Nature">
        <title>The genome of Chenopodium quinoa.</title>
        <authorList>
            <person name="Jarvis D.E."/>
            <person name="Ho Y.S."/>
            <person name="Lightfoot D.J."/>
            <person name="Schmoeckel S.M."/>
            <person name="Li B."/>
            <person name="Borm T.J.A."/>
            <person name="Ohyanagi H."/>
            <person name="Mineta K."/>
            <person name="Michell C.T."/>
            <person name="Saber N."/>
            <person name="Kharbatia N.M."/>
            <person name="Rupper R.R."/>
            <person name="Sharp A.R."/>
            <person name="Dally N."/>
            <person name="Boughton B.A."/>
            <person name="Woo Y.H."/>
            <person name="Gao G."/>
            <person name="Schijlen E.G.W.M."/>
            <person name="Guo X."/>
            <person name="Momin A.A."/>
            <person name="Negrao S."/>
            <person name="Al-Babili S."/>
            <person name="Gehring C."/>
            <person name="Roessner U."/>
            <person name="Jung C."/>
            <person name="Murphy K."/>
            <person name="Arold S.T."/>
            <person name="Gojobori T."/>
            <person name="van der Linden C.G."/>
            <person name="van Loo E.N."/>
            <person name="Jellen E.N."/>
            <person name="Maughan P.J."/>
            <person name="Tester M."/>
        </authorList>
    </citation>
    <scope>NUCLEOTIDE SEQUENCE [LARGE SCALE GENOMIC DNA]</scope>
    <source>
        <strain evidence="7">cv. PI 614886</strain>
    </source>
</reference>
<evidence type="ECO:0000256" key="2">
    <source>
        <dbReference type="RuleBase" id="RU361260"/>
    </source>
</evidence>
<dbReference type="InterPro" id="IPR027643">
    <property type="entry name" value="Formin-like_plant"/>
</dbReference>
<evidence type="ECO:0000256" key="4">
    <source>
        <dbReference type="SAM" id="Phobius"/>
    </source>
</evidence>
<feature type="region of interest" description="Disordered" evidence="3">
    <location>
        <begin position="41"/>
        <end position="85"/>
    </location>
</feature>
<evidence type="ECO:0000256" key="5">
    <source>
        <dbReference type="SAM" id="SignalP"/>
    </source>
</evidence>
<feature type="transmembrane region" description="Helical" evidence="4">
    <location>
        <begin position="112"/>
        <end position="135"/>
    </location>
</feature>
<feature type="chain" id="PRO_5031149441" description="Formin-like protein" evidence="5">
    <location>
        <begin position="19"/>
        <end position="924"/>
    </location>
</feature>
<keyword evidence="5" id="KW-0732">Signal</keyword>